<evidence type="ECO:0000313" key="4">
    <source>
        <dbReference type="Proteomes" id="UP000237105"/>
    </source>
</evidence>
<dbReference type="Proteomes" id="UP000237105">
    <property type="component" value="Unassembled WGS sequence"/>
</dbReference>
<dbReference type="AlphaFoldDB" id="A0A2P5C1E5"/>
<gene>
    <name evidence="3" type="ORF">PanWU01x14_192100</name>
</gene>
<organism evidence="3 4">
    <name type="scientific">Parasponia andersonii</name>
    <name type="common">Sponia andersonii</name>
    <dbReference type="NCBI Taxonomy" id="3476"/>
    <lineage>
        <taxon>Eukaryota</taxon>
        <taxon>Viridiplantae</taxon>
        <taxon>Streptophyta</taxon>
        <taxon>Embryophyta</taxon>
        <taxon>Tracheophyta</taxon>
        <taxon>Spermatophyta</taxon>
        <taxon>Magnoliopsida</taxon>
        <taxon>eudicotyledons</taxon>
        <taxon>Gunneridae</taxon>
        <taxon>Pentapetalae</taxon>
        <taxon>rosids</taxon>
        <taxon>fabids</taxon>
        <taxon>Rosales</taxon>
        <taxon>Cannabaceae</taxon>
        <taxon>Parasponia</taxon>
    </lineage>
</organism>
<evidence type="ECO:0000256" key="1">
    <source>
        <dbReference type="SAM" id="MobiDB-lite"/>
    </source>
</evidence>
<comment type="caution">
    <text evidence="3">The sequence shown here is derived from an EMBL/GenBank/DDBJ whole genome shotgun (WGS) entry which is preliminary data.</text>
</comment>
<feature type="region of interest" description="Disordered" evidence="1">
    <location>
        <begin position="27"/>
        <end position="50"/>
    </location>
</feature>
<feature type="chain" id="PRO_5015198453" evidence="2">
    <location>
        <begin position="29"/>
        <end position="103"/>
    </location>
</feature>
<accession>A0A2P5C1E5</accession>
<proteinExistence type="predicted"/>
<dbReference type="EMBL" id="JXTB01000189">
    <property type="protein sequence ID" value="PON54844.1"/>
    <property type="molecule type" value="Genomic_DNA"/>
</dbReference>
<feature type="signal peptide" evidence="2">
    <location>
        <begin position="1"/>
        <end position="28"/>
    </location>
</feature>
<name>A0A2P5C1E5_PARAD</name>
<evidence type="ECO:0000256" key="2">
    <source>
        <dbReference type="SAM" id="SignalP"/>
    </source>
</evidence>
<keyword evidence="2" id="KW-0732">Signal</keyword>
<sequence>MASLPLLIIPIFDIVVVVIFAKLKPSESSPATGMVHTEQDCSPRREGSIESSEIGVGISSITIVQRLIATGHFLNKSTLTKWAFDLNYYVGNDYLGTRVTPIP</sequence>
<keyword evidence="4" id="KW-1185">Reference proteome</keyword>
<protein>
    <submittedName>
        <fullName evidence="3">Uncharacterized protein</fullName>
    </submittedName>
</protein>
<feature type="compositionally biased region" description="Basic and acidic residues" evidence="1">
    <location>
        <begin position="37"/>
        <end position="48"/>
    </location>
</feature>
<reference evidence="4" key="1">
    <citation type="submission" date="2016-06" db="EMBL/GenBank/DDBJ databases">
        <title>Parallel loss of symbiosis genes in relatives of nitrogen-fixing non-legume Parasponia.</title>
        <authorList>
            <person name="Van Velzen R."/>
            <person name="Holmer R."/>
            <person name="Bu F."/>
            <person name="Rutten L."/>
            <person name="Van Zeijl A."/>
            <person name="Liu W."/>
            <person name="Santuari L."/>
            <person name="Cao Q."/>
            <person name="Sharma T."/>
            <person name="Shen D."/>
            <person name="Roswanjaya Y."/>
            <person name="Wardhani T."/>
            <person name="Kalhor M.S."/>
            <person name="Jansen J."/>
            <person name="Van den Hoogen J."/>
            <person name="Gungor B."/>
            <person name="Hartog M."/>
            <person name="Hontelez J."/>
            <person name="Verver J."/>
            <person name="Yang W.-C."/>
            <person name="Schijlen E."/>
            <person name="Repin R."/>
            <person name="Schilthuizen M."/>
            <person name="Schranz E."/>
            <person name="Heidstra R."/>
            <person name="Miyata K."/>
            <person name="Fedorova E."/>
            <person name="Kohlen W."/>
            <person name="Bisseling T."/>
            <person name="Smit S."/>
            <person name="Geurts R."/>
        </authorList>
    </citation>
    <scope>NUCLEOTIDE SEQUENCE [LARGE SCALE GENOMIC DNA]</scope>
    <source>
        <strain evidence="4">cv. WU1-14</strain>
    </source>
</reference>
<evidence type="ECO:0000313" key="3">
    <source>
        <dbReference type="EMBL" id="PON54844.1"/>
    </source>
</evidence>